<name>A0A553HK29_9PEZI</name>
<feature type="domain" description="AB hydrolase-1" evidence="1">
    <location>
        <begin position="6"/>
        <end position="252"/>
    </location>
</feature>
<sequence length="261" mass="28914">MSKPYILLVTGSFAMASFYDDLVARVKAHGYDMKALHLPTVGLASGEGRDTPAPTMYDDAAFIAKEIETLADAGREVVLLPHSYGGIPATESMKGLSVQERQKQGKKGGVVRLAYMTVLLINPGRSAAEVFPPPREGETPFMQPDEKGWLHFNDPEEQAYKCFSDIPKEDALRWHRRFALHSAVSFVNPLTHAGYKDVPVSYLFCEEDLVISPEIQKREIEMIETETGSKVDVTSVKAGHCPNVSVPEKVVDWILHVARKS</sequence>
<protein>
    <recommendedName>
        <fullName evidence="1">AB hydrolase-1 domain-containing protein</fullName>
    </recommendedName>
</protein>
<dbReference type="InterPro" id="IPR052897">
    <property type="entry name" value="Sec-Metab_Biosynth_Hydrolase"/>
</dbReference>
<dbReference type="Proteomes" id="UP000319160">
    <property type="component" value="Unassembled WGS sequence"/>
</dbReference>
<proteinExistence type="predicted"/>
<dbReference type="PANTHER" id="PTHR37017">
    <property type="entry name" value="AB HYDROLASE-1 DOMAIN-CONTAINING PROTEIN-RELATED"/>
    <property type="match status" value="1"/>
</dbReference>
<evidence type="ECO:0000259" key="1">
    <source>
        <dbReference type="Pfam" id="PF12697"/>
    </source>
</evidence>
<evidence type="ECO:0000313" key="3">
    <source>
        <dbReference type="Proteomes" id="UP000319160"/>
    </source>
</evidence>
<comment type="caution">
    <text evidence="2">The sequence shown here is derived from an EMBL/GenBank/DDBJ whole genome shotgun (WGS) entry which is preliminary data.</text>
</comment>
<dbReference type="InterPro" id="IPR000073">
    <property type="entry name" value="AB_hydrolase_1"/>
</dbReference>
<dbReference type="STRING" id="2512241.A0A553HK29"/>
<organism evidence="2 3">
    <name type="scientific">Xylaria flabelliformis</name>
    <dbReference type="NCBI Taxonomy" id="2512241"/>
    <lineage>
        <taxon>Eukaryota</taxon>
        <taxon>Fungi</taxon>
        <taxon>Dikarya</taxon>
        <taxon>Ascomycota</taxon>
        <taxon>Pezizomycotina</taxon>
        <taxon>Sordariomycetes</taxon>
        <taxon>Xylariomycetidae</taxon>
        <taxon>Xylariales</taxon>
        <taxon>Xylariaceae</taxon>
        <taxon>Xylaria</taxon>
    </lineage>
</organism>
<accession>A0A553HK29</accession>
<dbReference type="PANTHER" id="PTHR37017:SF13">
    <property type="entry name" value="AB HYDROLASE-1 DOMAIN-CONTAINING PROTEIN"/>
    <property type="match status" value="1"/>
</dbReference>
<reference evidence="3" key="1">
    <citation type="submission" date="2019-06" db="EMBL/GenBank/DDBJ databases">
        <title>Draft genome sequence of the griseofulvin-producing fungus Xylaria cubensis strain G536.</title>
        <authorList>
            <person name="Mead M.E."/>
            <person name="Raja H.A."/>
            <person name="Steenwyk J.L."/>
            <person name="Knowles S.L."/>
            <person name="Oberlies N.H."/>
            <person name="Rokas A."/>
        </authorList>
    </citation>
    <scope>NUCLEOTIDE SEQUENCE [LARGE SCALE GENOMIC DNA]</scope>
    <source>
        <strain evidence="3">G536</strain>
    </source>
</reference>
<dbReference type="OrthoDB" id="1263307at2759"/>
<dbReference type="InterPro" id="IPR029058">
    <property type="entry name" value="AB_hydrolase_fold"/>
</dbReference>
<evidence type="ECO:0000313" key="2">
    <source>
        <dbReference type="EMBL" id="TRX88293.1"/>
    </source>
</evidence>
<dbReference type="Gene3D" id="3.40.50.1820">
    <property type="entry name" value="alpha/beta hydrolase"/>
    <property type="match status" value="1"/>
</dbReference>
<dbReference type="AlphaFoldDB" id="A0A553HK29"/>
<gene>
    <name evidence="2" type="ORF">FHL15_010797</name>
</gene>
<dbReference type="EMBL" id="VFLP01000092">
    <property type="protein sequence ID" value="TRX88293.1"/>
    <property type="molecule type" value="Genomic_DNA"/>
</dbReference>
<keyword evidence="3" id="KW-1185">Reference proteome</keyword>
<dbReference type="SUPFAM" id="SSF53474">
    <property type="entry name" value="alpha/beta-Hydrolases"/>
    <property type="match status" value="1"/>
</dbReference>
<dbReference type="Pfam" id="PF12697">
    <property type="entry name" value="Abhydrolase_6"/>
    <property type="match status" value="1"/>
</dbReference>